<comment type="caution">
    <text evidence="2">The sequence shown here is derived from an EMBL/GenBank/DDBJ whole genome shotgun (WGS) entry which is preliminary data.</text>
</comment>
<feature type="compositionally biased region" description="Basic and acidic residues" evidence="1">
    <location>
        <begin position="89"/>
        <end position="100"/>
    </location>
</feature>
<feature type="compositionally biased region" description="Basic and acidic residues" evidence="1">
    <location>
        <begin position="51"/>
        <end position="75"/>
    </location>
</feature>
<organism evidence="2 3">
    <name type="scientific">Tetraparma gracilis</name>
    <dbReference type="NCBI Taxonomy" id="2962635"/>
    <lineage>
        <taxon>Eukaryota</taxon>
        <taxon>Sar</taxon>
        <taxon>Stramenopiles</taxon>
        <taxon>Ochrophyta</taxon>
        <taxon>Bolidophyceae</taxon>
        <taxon>Parmales</taxon>
        <taxon>Triparmaceae</taxon>
        <taxon>Tetraparma</taxon>
    </lineage>
</organism>
<protein>
    <submittedName>
        <fullName evidence="2">Uncharacterized protein</fullName>
    </submittedName>
</protein>
<evidence type="ECO:0000313" key="2">
    <source>
        <dbReference type="EMBL" id="GMI41032.1"/>
    </source>
</evidence>
<reference evidence="2 3" key="1">
    <citation type="journal article" date="2023" name="Commun. Biol.">
        <title>Genome analysis of Parmales, the sister group of diatoms, reveals the evolutionary specialization of diatoms from phago-mixotrophs to photoautotrophs.</title>
        <authorList>
            <person name="Ban H."/>
            <person name="Sato S."/>
            <person name="Yoshikawa S."/>
            <person name="Yamada K."/>
            <person name="Nakamura Y."/>
            <person name="Ichinomiya M."/>
            <person name="Sato N."/>
            <person name="Blanc-Mathieu R."/>
            <person name="Endo H."/>
            <person name="Kuwata A."/>
            <person name="Ogata H."/>
        </authorList>
    </citation>
    <scope>NUCLEOTIDE SEQUENCE [LARGE SCALE GENOMIC DNA]</scope>
</reference>
<gene>
    <name evidence="2" type="ORF">TeGR_g13076</name>
</gene>
<feature type="non-terminal residue" evidence="2">
    <location>
        <position position="1"/>
    </location>
</feature>
<keyword evidence="3" id="KW-1185">Reference proteome</keyword>
<dbReference type="Proteomes" id="UP001165060">
    <property type="component" value="Unassembled WGS sequence"/>
</dbReference>
<evidence type="ECO:0000313" key="3">
    <source>
        <dbReference type="Proteomes" id="UP001165060"/>
    </source>
</evidence>
<feature type="compositionally biased region" description="Low complexity" evidence="1">
    <location>
        <begin position="79"/>
        <end position="88"/>
    </location>
</feature>
<name>A0ABQ6N645_9STRA</name>
<accession>A0ABQ6N645</accession>
<feature type="region of interest" description="Disordered" evidence="1">
    <location>
        <begin position="40"/>
        <end position="102"/>
    </location>
</feature>
<sequence length="156" mass="15888">YIVNAAAEKARAVREAELSAASKYRALLLQFAEGAPAAAPQLGGDAVETPFTRRGEGVRERARAGKSRWGDEENRALSAAPAAPAAAKADPRVEEADHGLRSQGAVGGASLAERVGQGASLPADVGGGSSERVNYGAQLVGGGGRVNYGKQLVHGK</sequence>
<proteinExistence type="predicted"/>
<dbReference type="EMBL" id="BRYB01002196">
    <property type="protein sequence ID" value="GMI41032.1"/>
    <property type="molecule type" value="Genomic_DNA"/>
</dbReference>
<evidence type="ECO:0000256" key="1">
    <source>
        <dbReference type="SAM" id="MobiDB-lite"/>
    </source>
</evidence>